<feature type="domain" description="ABC transporter" evidence="10">
    <location>
        <begin position="696"/>
        <end position="923"/>
    </location>
</feature>
<evidence type="ECO:0000256" key="6">
    <source>
        <dbReference type="ARBA" id="ARBA00022840"/>
    </source>
</evidence>
<evidence type="ECO:0000256" key="9">
    <source>
        <dbReference type="SAM" id="Phobius"/>
    </source>
</evidence>
<dbReference type="Pfam" id="PF06422">
    <property type="entry name" value="PDR_CDR"/>
    <property type="match status" value="2"/>
</dbReference>
<keyword evidence="8 9" id="KW-0472">Membrane</keyword>
<dbReference type="InterPro" id="IPR027417">
    <property type="entry name" value="P-loop_NTPase"/>
</dbReference>
<dbReference type="GO" id="GO:0005524">
    <property type="term" value="F:ATP binding"/>
    <property type="evidence" value="ECO:0007669"/>
    <property type="project" value="UniProtKB-KW"/>
</dbReference>
<keyword evidence="12" id="KW-1185">Reference proteome</keyword>
<keyword evidence="5" id="KW-0547">Nucleotide-binding</keyword>
<accession>A0A1E3PA31</accession>
<dbReference type="InterPro" id="IPR034003">
    <property type="entry name" value="ABCG_PDR_2"/>
</dbReference>
<dbReference type="Pfam" id="PF19055">
    <property type="entry name" value="ABC2_membrane_7"/>
    <property type="match status" value="1"/>
</dbReference>
<evidence type="ECO:0000313" key="11">
    <source>
        <dbReference type="EMBL" id="ODQ62074.1"/>
    </source>
</evidence>
<gene>
    <name evidence="11" type="ORF">WICANDRAFT_60143</name>
</gene>
<reference evidence="11 12" key="1">
    <citation type="journal article" date="2016" name="Proc. Natl. Acad. Sci. U.S.A.">
        <title>Comparative genomics of biotechnologically important yeasts.</title>
        <authorList>
            <person name="Riley R."/>
            <person name="Haridas S."/>
            <person name="Wolfe K.H."/>
            <person name="Lopes M.R."/>
            <person name="Hittinger C.T."/>
            <person name="Goeker M."/>
            <person name="Salamov A.A."/>
            <person name="Wisecaver J.H."/>
            <person name="Long T.M."/>
            <person name="Calvey C.H."/>
            <person name="Aerts A.L."/>
            <person name="Barry K.W."/>
            <person name="Choi C."/>
            <person name="Clum A."/>
            <person name="Coughlan A.Y."/>
            <person name="Deshpande S."/>
            <person name="Douglass A.P."/>
            <person name="Hanson S.J."/>
            <person name="Klenk H.-P."/>
            <person name="LaButti K.M."/>
            <person name="Lapidus A."/>
            <person name="Lindquist E.A."/>
            <person name="Lipzen A.M."/>
            <person name="Meier-Kolthoff J.P."/>
            <person name="Ohm R.A."/>
            <person name="Otillar R.P."/>
            <person name="Pangilinan J.L."/>
            <person name="Peng Y."/>
            <person name="Rokas A."/>
            <person name="Rosa C.A."/>
            <person name="Scheuner C."/>
            <person name="Sibirny A.A."/>
            <person name="Slot J.C."/>
            <person name="Stielow J.B."/>
            <person name="Sun H."/>
            <person name="Kurtzman C.P."/>
            <person name="Blackwell M."/>
            <person name="Grigoriev I.V."/>
            <person name="Jeffries T.W."/>
        </authorList>
    </citation>
    <scope>NUCLEOTIDE SEQUENCE [LARGE SCALE GENOMIC DNA]</scope>
    <source>
        <strain evidence="12">ATCC 58044 / CBS 1984 / NCYC 433 / NRRL Y-366-8</strain>
    </source>
</reference>
<dbReference type="RefSeq" id="XP_019041281.1">
    <property type="nucleotide sequence ID" value="XM_019182946.1"/>
</dbReference>
<evidence type="ECO:0000259" key="10">
    <source>
        <dbReference type="PROSITE" id="PS50893"/>
    </source>
</evidence>
<dbReference type="PANTHER" id="PTHR19241">
    <property type="entry name" value="ATP-BINDING CASSETTE TRANSPORTER"/>
    <property type="match status" value="1"/>
</dbReference>
<dbReference type="InterPro" id="IPR003593">
    <property type="entry name" value="AAA+_ATPase"/>
</dbReference>
<dbReference type="InterPro" id="IPR017871">
    <property type="entry name" value="ABC_transporter-like_CS"/>
</dbReference>
<dbReference type="InterPro" id="IPR043926">
    <property type="entry name" value="ABCG_dom"/>
</dbReference>
<comment type="subcellular location">
    <subcellularLocation>
        <location evidence="1">Membrane</location>
        <topology evidence="1">Multi-pass membrane protein</topology>
    </subcellularLocation>
</comment>
<keyword evidence="7 9" id="KW-1133">Transmembrane helix</keyword>
<dbReference type="InterPro" id="IPR010929">
    <property type="entry name" value="PDR_CDR_ABC"/>
</dbReference>
<dbReference type="GO" id="GO:0016020">
    <property type="term" value="C:membrane"/>
    <property type="evidence" value="ECO:0007669"/>
    <property type="project" value="UniProtKB-SubCell"/>
</dbReference>
<dbReference type="InterPro" id="IPR013525">
    <property type="entry name" value="ABC2_TM"/>
</dbReference>
<dbReference type="STRING" id="683960.A0A1E3PA31"/>
<feature type="transmembrane region" description="Helical" evidence="9">
    <location>
        <begin position="1008"/>
        <end position="1029"/>
    </location>
</feature>
<dbReference type="SMART" id="SM00382">
    <property type="entry name" value="AAA"/>
    <property type="match status" value="1"/>
</dbReference>
<dbReference type="EMBL" id="KV454208">
    <property type="protein sequence ID" value="ODQ62074.1"/>
    <property type="molecule type" value="Genomic_DNA"/>
</dbReference>
<evidence type="ECO:0000256" key="5">
    <source>
        <dbReference type="ARBA" id="ARBA00022741"/>
    </source>
</evidence>
<feature type="transmembrane region" description="Helical" evidence="9">
    <location>
        <begin position="1080"/>
        <end position="1112"/>
    </location>
</feature>
<feature type="transmembrane region" description="Helical" evidence="9">
    <location>
        <begin position="414"/>
        <end position="435"/>
    </location>
</feature>
<evidence type="ECO:0000256" key="2">
    <source>
        <dbReference type="ARBA" id="ARBA00006012"/>
    </source>
</evidence>
<dbReference type="Proteomes" id="UP000094112">
    <property type="component" value="Unassembled WGS sequence"/>
</dbReference>
<dbReference type="GO" id="GO:0016887">
    <property type="term" value="F:ATP hydrolysis activity"/>
    <property type="evidence" value="ECO:0007669"/>
    <property type="project" value="InterPro"/>
</dbReference>
<dbReference type="CDD" id="cd03232">
    <property type="entry name" value="ABCG_PDR_domain2"/>
    <property type="match status" value="1"/>
</dbReference>
<evidence type="ECO:0000256" key="1">
    <source>
        <dbReference type="ARBA" id="ARBA00004141"/>
    </source>
</evidence>
<dbReference type="GO" id="GO:0140359">
    <property type="term" value="F:ABC-type transporter activity"/>
    <property type="evidence" value="ECO:0007669"/>
    <property type="project" value="InterPro"/>
</dbReference>
<organism evidence="11 12">
    <name type="scientific">Wickerhamomyces anomalus (strain ATCC 58044 / CBS 1984 / NCYC 433 / NRRL Y-366-8)</name>
    <name type="common">Yeast</name>
    <name type="synonym">Hansenula anomala</name>
    <dbReference type="NCBI Taxonomy" id="683960"/>
    <lineage>
        <taxon>Eukaryota</taxon>
        <taxon>Fungi</taxon>
        <taxon>Dikarya</taxon>
        <taxon>Ascomycota</taxon>
        <taxon>Saccharomycotina</taxon>
        <taxon>Saccharomycetes</taxon>
        <taxon>Phaffomycetales</taxon>
        <taxon>Wickerhamomycetaceae</taxon>
        <taxon>Wickerhamomyces</taxon>
    </lineage>
</organism>
<dbReference type="Pfam" id="PF01061">
    <property type="entry name" value="ABC2_membrane"/>
    <property type="match status" value="2"/>
</dbReference>
<feature type="transmembrane region" description="Helical" evidence="9">
    <location>
        <begin position="487"/>
        <end position="508"/>
    </location>
</feature>
<name>A0A1E3PA31_WICAA</name>
<keyword evidence="3" id="KW-0813">Transport</keyword>
<feature type="transmembrane region" description="Helical" evidence="9">
    <location>
        <begin position="1124"/>
        <end position="1144"/>
    </location>
</feature>
<evidence type="ECO:0000256" key="8">
    <source>
        <dbReference type="ARBA" id="ARBA00023136"/>
    </source>
</evidence>
<feature type="transmembrane region" description="Helical" evidence="9">
    <location>
        <begin position="520"/>
        <end position="541"/>
    </location>
</feature>
<dbReference type="OrthoDB" id="66620at2759"/>
<feature type="transmembrane region" description="Helical" evidence="9">
    <location>
        <begin position="378"/>
        <end position="399"/>
    </location>
</feature>
<sequence>MSSKEEKFDMIANTHSSVSSNLSHRDYHIRNNSNDDSTKIGFDIPIDADLAKISSIFQSQHHVYNSEVKIGFQHYVIKGSNSQVSPVNALINPGEMCLVMADDSSTTSTFLKSINGDNETSNQFENVILKKHNLIYNDEVDVHFPHLTVDQTIQFAIDCKFNVDTETKNQIKYTLINMFGLSHCLNTIVGNDYIRGISGGERKRISIIESLIANGLVYLWDNSTKGLDSSTALEFIESLKKMTTLNHVTHLIGINQVSEKMVNLFDKVLLFYQDRQIFFGTMTELLSFLNELGFQKQSDQTDIEFLNEFLGSNLRVDEIEAFWKSSKNYTQLLHQLSTSANITNINTQERQSTYKISLFKQLQFCLRRTFQRSKGDKAYLIAQSISTVIQALVIGSLFYDMPLDTIGSFSRGSIIFFSLLFFAFVALAEVPSCFIQRPIVNKQNKLYFYHPSIETLSKIMNDVVFKFALDLVFSLILYFLSGLQRSGARFFTFLLFLFLSTENMSLLFQAVAYLSPTIAIANALAGLLMLSIAMYASYVIYLNQMHPWFKWIAYINPIKYGFESMLSNELFNVNLDCSKSIIPSGGSYDSVPDDFKVCGWQGANLGQKYVEGRNYLLKTFTYSYAHTWRNFGILIGFIIFFLFVCLVASEFLTIRYNVKSNANSETKKPIDDDEDDLDYEAMEKTEALKFDTNLTLSWENVCYKVNGLDLLNNVDGYVSSGVLTALMGESGAGKTTLLNALSKRTDSGVVTGDILINNLQTDDDSFKSNTGYVQQQDLHLLELTVQESLEFSCKLRGDGDLKYVDSVTKKLKLPAKKLVRDLSPKDQKMLSIGVELVTKPIILFLDEPTSGLENDSALAILKILKELSSSGQAILCTIHQPSTAMFKHFDKLLLLKKGGETVYFGDSDECCTDYFFNNGAEPIGENENPAEYILKVIGAGASATTDRDWSFIWNQSPEIQALKRTIETSIFAERSLDELYVQHAGPGYFKQFALVLKRTWRQFIRDHVYLTAKLGLMIVAGLYIGFTFWKTKSSILGVQNIMFAMFMILVISSPLIQQIQAKSLASKNVFIAREHKSNTFHWSILVLSEVIVEIPFVFLGSTLLFLCFYFTIGVSATPSIAGVFYLNYLLFSLYYLTFGLWLIYSCSDLETAHVFVAFLFSFTVSFCGVMQPKELMPKFWLFMYRISPYTYFVETFVSLVMHDKPIVCQSTELALFHSYGGQSCGDYMADYIKEKGGYLLHPESMFICSYCVYDSGNQYLNQQNFHYEHIWRNFGLLWVYIGFNFVAMIIGFYLFSIRKIDFRNEFKRLASKCGSK</sequence>
<evidence type="ECO:0000256" key="7">
    <source>
        <dbReference type="ARBA" id="ARBA00022989"/>
    </source>
</evidence>
<feature type="transmembrane region" description="Helical" evidence="9">
    <location>
        <begin position="1277"/>
        <end position="1297"/>
    </location>
</feature>
<feature type="transmembrane region" description="Helical" evidence="9">
    <location>
        <begin position="1041"/>
        <end position="1059"/>
    </location>
</feature>
<comment type="similarity">
    <text evidence="2">Belongs to the ABC transporter superfamily. ABCG family. PDR (TC 3.A.1.205) subfamily.</text>
</comment>
<feature type="transmembrane region" description="Helical" evidence="9">
    <location>
        <begin position="1151"/>
        <end position="1171"/>
    </location>
</feature>
<evidence type="ECO:0000256" key="3">
    <source>
        <dbReference type="ARBA" id="ARBA00022448"/>
    </source>
</evidence>
<dbReference type="Pfam" id="PF00005">
    <property type="entry name" value="ABC_tran"/>
    <property type="match status" value="2"/>
</dbReference>
<feature type="transmembrane region" description="Helical" evidence="9">
    <location>
        <begin position="463"/>
        <end position="481"/>
    </location>
</feature>
<dbReference type="InterPro" id="IPR003439">
    <property type="entry name" value="ABC_transporter-like_ATP-bd"/>
</dbReference>
<keyword evidence="6" id="KW-0067">ATP-binding</keyword>
<evidence type="ECO:0000313" key="12">
    <source>
        <dbReference type="Proteomes" id="UP000094112"/>
    </source>
</evidence>
<proteinExistence type="inferred from homology"/>
<dbReference type="SUPFAM" id="SSF52540">
    <property type="entry name" value="P-loop containing nucleoside triphosphate hydrolases"/>
    <property type="match status" value="2"/>
</dbReference>
<dbReference type="GeneID" id="30200192"/>
<keyword evidence="4 9" id="KW-0812">Transmembrane</keyword>
<feature type="domain" description="ABC transporter" evidence="10">
    <location>
        <begin position="68"/>
        <end position="298"/>
    </location>
</feature>
<dbReference type="PROSITE" id="PS00211">
    <property type="entry name" value="ABC_TRANSPORTER_1"/>
    <property type="match status" value="1"/>
</dbReference>
<dbReference type="Gene3D" id="3.40.50.300">
    <property type="entry name" value="P-loop containing nucleotide triphosphate hydrolases"/>
    <property type="match status" value="2"/>
</dbReference>
<feature type="transmembrane region" description="Helical" evidence="9">
    <location>
        <begin position="631"/>
        <end position="652"/>
    </location>
</feature>
<evidence type="ECO:0000256" key="4">
    <source>
        <dbReference type="ARBA" id="ARBA00022692"/>
    </source>
</evidence>
<protein>
    <recommendedName>
        <fullName evidence="10">ABC transporter domain-containing protein</fullName>
    </recommendedName>
</protein>
<dbReference type="PROSITE" id="PS50893">
    <property type="entry name" value="ABC_TRANSPORTER_2"/>
    <property type="match status" value="2"/>
</dbReference>